<keyword evidence="2 4" id="KW-0853">WD repeat</keyword>
<dbReference type="Ensembl" id="ENSPNAT00000087152.1">
    <property type="protein sequence ID" value="ENSPNAP00000048609.1"/>
    <property type="gene ID" value="ENSPNAG00000001283.2"/>
</dbReference>
<dbReference type="GO" id="GO:0005737">
    <property type="term" value="C:cytoplasm"/>
    <property type="evidence" value="ECO:0007669"/>
    <property type="project" value="TreeGrafter"/>
</dbReference>
<feature type="repeat" description="WD" evidence="4">
    <location>
        <begin position="60"/>
        <end position="104"/>
    </location>
</feature>
<dbReference type="FunFam" id="2.130.10.10:FF:000247">
    <property type="entry name" value="WD repeat-containing protein 72"/>
    <property type="match status" value="1"/>
</dbReference>
<dbReference type="PROSITE" id="PS00678">
    <property type="entry name" value="WD_REPEATS_1"/>
    <property type="match status" value="1"/>
</dbReference>
<sequence length="929" mass="102762">MSGNSLVLPIVLWSRNAPTHCISSLLVMDDLATIISGCHDGQICIWDLTPDLEINPRALLFGHTTSITCLSKASASSDKQYMVSASESGEMCLWDVNDGRCIEFTKLACAHTGIQFYQFTIGTQREGRLLCNGHYPEILVVDATSLEVLYSLVSKISPDWISSMSIIRSHRTQEDTVVAVSVTGILKVWIITAEVSRMQDMDPVFEEESKPIYCQGCQSISFCTFTQLSLLVVCSKYWRVFDAGDFSLLCSVPSENDQAWTGGEFIAADKVIIWTEDGCSYIYKLPASCLPASEHFRSDVGKTAEGSIPPLVYSIADRADKQLLICPPVTRFFYGRREPFHKLLVQGDSAGRLTLWKLQVSSTISLQEAFDKLTPLPAGIIDQLSVLPGSEDPIKVTASVYIPSQGRLVCGREDGSIILVPATQTAIVQLLQGEHMLRRGWPPHRTLRGHRNKVTCLLYPHQVSPRYDQRSLVSGGVDFSVIVWDIFTGEMKHIFCVHGGEITQLLVPPENCSVSLPLYHTLTHHHHRVGVTAVLRMTDHLNRALDRCVMGITAVEILNACDEAVPAAVDALNHPAVNLKQAMTRRSLAALKNMAQHKLQTLATNLLAADNADKGNLPKYSHNALVVQAMKTNLTDPDMHVLFFDVEAVIIQLLTEEAQRPSPTLVSPETLQKAPGGADKGGSFLANKIFKQVKETIKENIKEHLLDEDEDEEEEMRRREEKSKSLSLLEYNLTMDTAKLFMSCLHAWGLNGTLDEVCLSRLGMLRPHTPISFGLISRGGHMSLMLPTFKDSLLRQLAQGSAEGRKLSVSEIVGKGTYGVSRAVTTQHLLSVISLANTLMGMTNATFVGEHMKKAPARPPRPGTPETPKKTAPQVSNPALQGQIKQGWSQLAAMHCVMLPDLLGLDKFRPPLLEMLARRWQDRCLEVRY</sequence>
<dbReference type="Gene3D" id="2.130.10.10">
    <property type="entry name" value="YVTN repeat-like/Quinoprotein amine dehydrogenase"/>
    <property type="match status" value="2"/>
</dbReference>
<dbReference type="SMART" id="SM00320">
    <property type="entry name" value="WD40"/>
    <property type="match status" value="4"/>
</dbReference>
<dbReference type="PANTHER" id="PTHR44099">
    <property type="entry name" value="RABCONNECTIN-3B, ISOFORM A"/>
    <property type="match status" value="1"/>
</dbReference>
<reference evidence="6" key="3">
    <citation type="submission" date="2025-09" db="UniProtKB">
        <authorList>
            <consortium name="Ensembl"/>
        </authorList>
    </citation>
    <scope>IDENTIFICATION</scope>
</reference>
<keyword evidence="3" id="KW-0677">Repeat</keyword>
<evidence type="ECO:0000313" key="6">
    <source>
        <dbReference type="Ensembl" id="ENSPNAP00000048609.1"/>
    </source>
</evidence>
<name>A0AAR2JEH0_PYGNA</name>
<reference evidence="6" key="2">
    <citation type="submission" date="2025-08" db="UniProtKB">
        <authorList>
            <consortium name="Ensembl"/>
        </authorList>
    </citation>
    <scope>IDENTIFICATION</scope>
</reference>
<dbReference type="InterPro" id="IPR011047">
    <property type="entry name" value="Quinoprotein_ADH-like_sf"/>
</dbReference>
<dbReference type="PROSITE" id="PS50082">
    <property type="entry name" value="WD_REPEATS_2"/>
    <property type="match status" value="2"/>
</dbReference>
<evidence type="ECO:0008006" key="8">
    <source>
        <dbReference type="Google" id="ProtNLM"/>
    </source>
</evidence>
<dbReference type="Pfam" id="PF00400">
    <property type="entry name" value="WD40"/>
    <property type="match status" value="3"/>
</dbReference>
<feature type="repeat" description="WD" evidence="4">
    <location>
        <begin position="447"/>
        <end position="494"/>
    </location>
</feature>
<organism evidence="6 7">
    <name type="scientific">Pygocentrus nattereri</name>
    <name type="common">Red-bellied piranha</name>
    <dbReference type="NCBI Taxonomy" id="42514"/>
    <lineage>
        <taxon>Eukaryota</taxon>
        <taxon>Metazoa</taxon>
        <taxon>Chordata</taxon>
        <taxon>Craniata</taxon>
        <taxon>Vertebrata</taxon>
        <taxon>Euteleostomi</taxon>
        <taxon>Actinopterygii</taxon>
        <taxon>Neopterygii</taxon>
        <taxon>Teleostei</taxon>
        <taxon>Ostariophysi</taxon>
        <taxon>Characiformes</taxon>
        <taxon>Characoidei</taxon>
        <taxon>Pygocentrus</taxon>
    </lineage>
</organism>
<evidence type="ECO:0000313" key="7">
    <source>
        <dbReference type="Proteomes" id="UP001501920"/>
    </source>
</evidence>
<dbReference type="Proteomes" id="UP001501920">
    <property type="component" value="Chromosome 16"/>
</dbReference>
<dbReference type="InterPro" id="IPR019775">
    <property type="entry name" value="WD40_repeat_CS"/>
</dbReference>
<evidence type="ECO:0000256" key="2">
    <source>
        <dbReference type="ARBA" id="ARBA00022574"/>
    </source>
</evidence>
<reference evidence="6 7" key="1">
    <citation type="submission" date="2020-10" db="EMBL/GenBank/DDBJ databases">
        <title>Pygocentrus nattereri (red-bellied piranha) genome, fPygNat1, primary haplotype.</title>
        <authorList>
            <person name="Myers G."/>
            <person name="Meyer A."/>
            <person name="Karagic N."/>
            <person name="Pippel M."/>
            <person name="Winkler S."/>
            <person name="Tracey A."/>
            <person name="Wood J."/>
            <person name="Formenti G."/>
            <person name="Howe K."/>
            <person name="Fedrigo O."/>
            <person name="Jarvis E.D."/>
        </authorList>
    </citation>
    <scope>NUCLEOTIDE SEQUENCE [LARGE SCALE GENOMIC DNA]</scope>
</reference>
<protein>
    <recommendedName>
        <fullName evidence="8">WD repeat domain 7</fullName>
    </recommendedName>
</protein>
<evidence type="ECO:0000256" key="5">
    <source>
        <dbReference type="SAM" id="MobiDB-lite"/>
    </source>
</evidence>
<feature type="region of interest" description="Disordered" evidence="5">
    <location>
        <begin position="852"/>
        <end position="879"/>
    </location>
</feature>
<dbReference type="PANTHER" id="PTHR44099:SF3">
    <property type="entry name" value="WD REPEAT-CONTAINING PROTEIN 7"/>
    <property type="match status" value="1"/>
</dbReference>
<keyword evidence="1" id="KW-0597">Phosphoprotein</keyword>
<accession>A0AAR2JEH0</accession>
<evidence type="ECO:0000256" key="3">
    <source>
        <dbReference type="ARBA" id="ARBA00022737"/>
    </source>
</evidence>
<dbReference type="GeneTree" id="ENSGT00940000155301"/>
<dbReference type="InterPro" id="IPR001680">
    <property type="entry name" value="WD40_rpt"/>
</dbReference>
<keyword evidence="7" id="KW-1185">Reference proteome</keyword>
<dbReference type="InterPro" id="IPR015943">
    <property type="entry name" value="WD40/YVTN_repeat-like_dom_sf"/>
</dbReference>
<dbReference type="AlphaFoldDB" id="A0AAR2JEH0"/>
<evidence type="ECO:0000256" key="1">
    <source>
        <dbReference type="ARBA" id="ARBA00022553"/>
    </source>
</evidence>
<dbReference type="SUPFAM" id="SSF50998">
    <property type="entry name" value="Quinoprotein alcohol dehydrogenase-like"/>
    <property type="match status" value="1"/>
</dbReference>
<evidence type="ECO:0000256" key="4">
    <source>
        <dbReference type="PROSITE-ProRule" id="PRU00221"/>
    </source>
</evidence>
<gene>
    <name evidence="6" type="primary">WDR7</name>
</gene>
<dbReference type="InterPro" id="IPR049916">
    <property type="entry name" value="WDR72-like"/>
</dbReference>
<proteinExistence type="predicted"/>